<evidence type="ECO:0000256" key="6">
    <source>
        <dbReference type="ARBA" id="ARBA00023242"/>
    </source>
</evidence>
<reference evidence="7 8" key="1">
    <citation type="submission" date="2018-06" db="EMBL/GenBank/DDBJ databases">
        <title>Comparative genomics reveals the genomic features of Rhizophagus irregularis, R. cerebriforme, R. diaphanum and Gigaspora rosea, and their symbiotic lifestyle signature.</title>
        <authorList>
            <person name="Morin E."/>
            <person name="San Clemente H."/>
            <person name="Chen E.C.H."/>
            <person name="De La Providencia I."/>
            <person name="Hainaut M."/>
            <person name="Kuo A."/>
            <person name="Kohler A."/>
            <person name="Murat C."/>
            <person name="Tang N."/>
            <person name="Roy S."/>
            <person name="Loubradou J."/>
            <person name="Henrissat B."/>
            <person name="Grigoriev I.V."/>
            <person name="Corradi N."/>
            <person name="Roux C."/>
            <person name="Martin F.M."/>
        </authorList>
    </citation>
    <scope>NUCLEOTIDE SEQUENCE [LARGE SCALE GENOMIC DNA]</scope>
    <source>
        <strain evidence="7 8">DAOM 194757</strain>
    </source>
</reference>
<dbReference type="STRING" id="44941.A0A397VAK8"/>
<sequence>MENVTFNELSIKLNQPYLFVHQGNCQHTVVFRDLRYFLNSSPRLRCIMVLFDYPTVYPKAIFRGKIGRHKCRMCMQRPAILVTVNDFLSGESPAYFCDPCYYQFHYNADQTLLYDNFQVLFAYVGLFVMVFY</sequence>
<dbReference type="GO" id="GO:0005634">
    <property type="term" value="C:nucleus"/>
    <property type="evidence" value="ECO:0007669"/>
    <property type="project" value="UniProtKB-SubCell"/>
</dbReference>
<name>A0A397VAK8_9GLOM</name>
<comment type="caution">
    <text evidence="7">The sequence shown here is derived from an EMBL/GenBank/DDBJ whole genome shotgun (WGS) entry which is preliminary data.</text>
</comment>
<evidence type="ECO:0000313" key="7">
    <source>
        <dbReference type="EMBL" id="RIB18347.1"/>
    </source>
</evidence>
<keyword evidence="3" id="KW-0805">Transcription regulation</keyword>
<keyword evidence="6" id="KW-0539">Nucleus</keyword>
<dbReference type="PANTHER" id="PTHR13421">
    <property type="entry name" value="SNRNA-ACTIVATING PROTEIN COMPLEX SUBUNIT 3"/>
    <property type="match status" value="1"/>
</dbReference>
<dbReference type="GO" id="GO:0000978">
    <property type="term" value="F:RNA polymerase II cis-regulatory region sequence-specific DNA binding"/>
    <property type="evidence" value="ECO:0007669"/>
    <property type="project" value="TreeGrafter"/>
</dbReference>
<evidence type="ECO:0000256" key="2">
    <source>
        <dbReference type="ARBA" id="ARBA00010410"/>
    </source>
</evidence>
<keyword evidence="5" id="KW-0804">Transcription</keyword>
<organism evidence="7 8">
    <name type="scientific">Gigaspora rosea</name>
    <dbReference type="NCBI Taxonomy" id="44941"/>
    <lineage>
        <taxon>Eukaryota</taxon>
        <taxon>Fungi</taxon>
        <taxon>Fungi incertae sedis</taxon>
        <taxon>Mucoromycota</taxon>
        <taxon>Glomeromycotina</taxon>
        <taxon>Glomeromycetes</taxon>
        <taxon>Diversisporales</taxon>
        <taxon>Gigasporaceae</taxon>
        <taxon>Gigaspora</taxon>
    </lineage>
</organism>
<accession>A0A397VAK8</accession>
<dbReference type="InterPro" id="IPR022042">
    <property type="entry name" value="snRNA-activating_su3"/>
</dbReference>
<dbReference type="EMBL" id="QKWP01000544">
    <property type="protein sequence ID" value="RIB18347.1"/>
    <property type="molecule type" value="Genomic_DNA"/>
</dbReference>
<comment type="subcellular location">
    <subcellularLocation>
        <location evidence="1">Nucleus</location>
    </subcellularLocation>
</comment>
<evidence type="ECO:0000256" key="1">
    <source>
        <dbReference type="ARBA" id="ARBA00004123"/>
    </source>
</evidence>
<evidence type="ECO:0000256" key="5">
    <source>
        <dbReference type="ARBA" id="ARBA00023163"/>
    </source>
</evidence>
<evidence type="ECO:0000256" key="4">
    <source>
        <dbReference type="ARBA" id="ARBA00023125"/>
    </source>
</evidence>
<dbReference type="AlphaFoldDB" id="A0A397VAK8"/>
<dbReference type="GO" id="GO:0042795">
    <property type="term" value="P:snRNA transcription by RNA polymerase II"/>
    <property type="evidence" value="ECO:0007669"/>
    <property type="project" value="TreeGrafter"/>
</dbReference>
<evidence type="ECO:0000313" key="8">
    <source>
        <dbReference type="Proteomes" id="UP000266673"/>
    </source>
</evidence>
<dbReference type="Pfam" id="PF12251">
    <property type="entry name" value="SNAPC3"/>
    <property type="match status" value="1"/>
</dbReference>
<dbReference type="GO" id="GO:0042796">
    <property type="term" value="P:snRNA transcription by RNA polymerase III"/>
    <property type="evidence" value="ECO:0007669"/>
    <property type="project" value="TreeGrafter"/>
</dbReference>
<protein>
    <submittedName>
        <fullName evidence="7">snRNA-activating protein complex, subunit 3</fullName>
    </submittedName>
</protein>
<dbReference type="GO" id="GO:0019185">
    <property type="term" value="C:snRNA-activating protein complex"/>
    <property type="evidence" value="ECO:0007669"/>
    <property type="project" value="TreeGrafter"/>
</dbReference>
<dbReference type="Proteomes" id="UP000266673">
    <property type="component" value="Unassembled WGS sequence"/>
</dbReference>
<dbReference type="PANTHER" id="PTHR13421:SF16">
    <property type="entry name" value="SNRNA-ACTIVATING PROTEIN COMPLEX SUBUNIT 3"/>
    <property type="match status" value="1"/>
</dbReference>
<keyword evidence="8" id="KW-1185">Reference proteome</keyword>
<evidence type="ECO:0000256" key="3">
    <source>
        <dbReference type="ARBA" id="ARBA00023015"/>
    </source>
</evidence>
<gene>
    <name evidence="7" type="ORF">C2G38_1967066</name>
</gene>
<dbReference type="OrthoDB" id="3437960at2759"/>
<proteinExistence type="inferred from homology"/>
<dbReference type="GO" id="GO:0003681">
    <property type="term" value="F:bent DNA binding"/>
    <property type="evidence" value="ECO:0007669"/>
    <property type="project" value="TreeGrafter"/>
</dbReference>
<keyword evidence="4" id="KW-0238">DNA-binding</keyword>
<dbReference type="GO" id="GO:0001006">
    <property type="term" value="F:RNA polymerase III type 3 promoter sequence-specific DNA binding"/>
    <property type="evidence" value="ECO:0007669"/>
    <property type="project" value="TreeGrafter"/>
</dbReference>
<comment type="similarity">
    <text evidence="2">Belongs to the SNAPC3/SRD2 family.</text>
</comment>
<dbReference type="GO" id="GO:0001046">
    <property type="term" value="F:core promoter sequence-specific DNA binding"/>
    <property type="evidence" value="ECO:0007669"/>
    <property type="project" value="TreeGrafter"/>
</dbReference>